<comment type="caution">
    <text evidence="3">The sequence shown here is derived from an EMBL/GenBank/DDBJ whole genome shotgun (WGS) entry which is preliminary data.</text>
</comment>
<dbReference type="OrthoDB" id="342281at2759"/>
<dbReference type="Proteomes" id="UP000308730">
    <property type="component" value="Unassembled WGS sequence"/>
</dbReference>
<feature type="transmembrane region" description="Helical" evidence="1">
    <location>
        <begin position="71"/>
        <end position="90"/>
    </location>
</feature>
<dbReference type="AlphaFoldDB" id="A0A4S4N2B4"/>
<organism evidence="3 4">
    <name type="scientific">Antrodiella citrinella</name>
    <dbReference type="NCBI Taxonomy" id="2447956"/>
    <lineage>
        <taxon>Eukaryota</taxon>
        <taxon>Fungi</taxon>
        <taxon>Dikarya</taxon>
        <taxon>Basidiomycota</taxon>
        <taxon>Agaricomycotina</taxon>
        <taxon>Agaricomycetes</taxon>
        <taxon>Polyporales</taxon>
        <taxon>Steccherinaceae</taxon>
        <taxon>Antrodiella</taxon>
    </lineage>
</organism>
<name>A0A4S4N2B4_9APHY</name>
<keyword evidence="1" id="KW-0812">Transmembrane</keyword>
<dbReference type="Pfam" id="PF07738">
    <property type="entry name" value="Sad1_UNC"/>
    <property type="match status" value="1"/>
</dbReference>
<dbReference type="Gene3D" id="2.60.120.260">
    <property type="entry name" value="Galactose-binding domain-like"/>
    <property type="match status" value="1"/>
</dbReference>
<accession>A0A4S4N2B4</accession>
<sequence>MLRQPFHESAAHPSRFIHMSAQEQNISLQQQANASNVDLGDSQIVAGRRELVPHPSHPPKPSAIFRFLDSTWGLIVATIAIACLCAYLSPEWMLVQSLRRDLTPQRDIEVVLQQRIEILENLLSTSPAAEQMHNFASEADGAVIAPDFTTSGLHSIVSYVFGGLPSFISKRLVAHSPSHVLDEDMQHSNCWNLTKSKAQVGIALSAPVHVTHITLDYPSENPSHKEIGLARSVAVWGVVEGERNLASAAVSEAAHTRQTSQWFFY</sequence>
<evidence type="ECO:0000256" key="1">
    <source>
        <dbReference type="SAM" id="Phobius"/>
    </source>
</evidence>
<feature type="domain" description="SUN" evidence="2">
    <location>
        <begin position="174"/>
        <end position="223"/>
    </location>
</feature>
<proteinExistence type="predicted"/>
<evidence type="ECO:0000259" key="2">
    <source>
        <dbReference type="Pfam" id="PF07738"/>
    </source>
</evidence>
<evidence type="ECO:0000313" key="4">
    <source>
        <dbReference type="Proteomes" id="UP000308730"/>
    </source>
</evidence>
<protein>
    <recommendedName>
        <fullName evidence="2">SUN domain-containing protein</fullName>
    </recommendedName>
</protein>
<keyword evidence="1" id="KW-0472">Membrane</keyword>
<keyword evidence="4" id="KW-1185">Reference proteome</keyword>
<dbReference type="InterPro" id="IPR012919">
    <property type="entry name" value="SUN_dom"/>
</dbReference>
<reference evidence="3 4" key="1">
    <citation type="submission" date="2019-02" db="EMBL/GenBank/DDBJ databases">
        <title>Genome sequencing of the rare red list fungi Antrodiella citrinella (Flaviporus citrinellus).</title>
        <authorList>
            <person name="Buettner E."/>
            <person name="Kellner H."/>
        </authorList>
    </citation>
    <scope>NUCLEOTIDE SEQUENCE [LARGE SCALE GENOMIC DNA]</scope>
    <source>
        <strain evidence="3 4">DSM 108506</strain>
    </source>
</reference>
<keyword evidence="1" id="KW-1133">Transmembrane helix</keyword>
<dbReference type="EMBL" id="SGPM01000011">
    <property type="protein sequence ID" value="THH33079.1"/>
    <property type="molecule type" value="Genomic_DNA"/>
</dbReference>
<evidence type="ECO:0000313" key="3">
    <source>
        <dbReference type="EMBL" id="THH33079.1"/>
    </source>
</evidence>
<gene>
    <name evidence="3" type="ORF">EUX98_g1096</name>
</gene>